<dbReference type="Proteomes" id="UP000553632">
    <property type="component" value="Unassembled WGS sequence"/>
</dbReference>
<dbReference type="EMBL" id="JABANO010037314">
    <property type="protein sequence ID" value="KAF4700390.1"/>
    <property type="molecule type" value="Genomic_DNA"/>
</dbReference>
<evidence type="ECO:0000256" key="2">
    <source>
        <dbReference type="ARBA" id="ARBA00022692"/>
    </source>
</evidence>
<keyword evidence="4 5" id="KW-0472">Membrane</keyword>
<comment type="caution">
    <text evidence="7">The sequence shown here is derived from an EMBL/GenBank/DDBJ whole genome shotgun (WGS) entry which is preliminary data.</text>
</comment>
<evidence type="ECO:0000256" key="1">
    <source>
        <dbReference type="ARBA" id="ARBA00004141"/>
    </source>
</evidence>
<reference evidence="7 8" key="1">
    <citation type="submission" date="2020-04" db="EMBL/GenBank/DDBJ databases">
        <title>Perkinsus olseni comparative genomics.</title>
        <authorList>
            <person name="Bogema D.R."/>
        </authorList>
    </citation>
    <scope>NUCLEOTIDE SEQUENCE [LARGE SCALE GENOMIC DNA]</scope>
    <source>
        <strain evidence="7 8">ATCC PRA-207</strain>
    </source>
</reference>
<feature type="non-terminal residue" evidence="7">
    <location>
        <position position="1"/>
    </location>
</feature>
<dbReference type="GO" id="GO:0016020">
    <property type="term" value="C:membrane"/>
    <property type="evidence" value="ECO:0007669"/>
    <property type="project" value="UniProtKB-SubCell"/>
</dbReference>
<keyword evidence="3 5" id="KW-1133">Transmembrane helix</keyword>
<keyword evidence="8" id="KW-1185">Reference proteome</keyword>
<dbReference type="Pfam" id="PF03619">
    <property type="entry name" value="Solute_trans_a"/>
    <property type="match status" value="2"/>
</dbReference>
<gene>
    <name evidence="7" type="ORF">FOZ63_031079</name>
</gene>
<evidence type="ECO:0000256" key="6">
    <source>
        <dbReference type="SAM" id="SignalP"/>
    </source>
</evidence>
<evidence type="ECO:0000313" key="7">
    <source>
        <dbReference type="EMBL" id="KAF4700390.1"/>
    </source>
</evidence>
<feature type="transmembrane region" description="Helical" evidence="5">
    <location>
        <begin position="237"/>
        <end position="257"/>
    </location>
</feature>
<dbReference type="InterPro" id="IPR005178">
    <property type="entry name" value="Ostalpha/TMEM184C"/>
</dbReference>
<evidence type="ECO:0000256" key="4">
    <source>
        <dbReference type="ARBA" id="ARBA00023136"/>
    </source>
</evidence>
<keyword evidence="2 5" id="KW-0812">Transmembrane</keyword>
<proteinExistence type="predicted"/>
<feature type="transmembrane region" description="Helical" evidence="5">
    <location>
        <begin position="301"/>
        <end position="323"/>
    </location>
</feature>
<sequence length="383" mass="43376">MRVNLFTLIALVTCYAAEGGDVNCTELGFDPAVLKCDTCVRLRRSLEPQKEAEGIEKECRQCCNLVDASGRNAIYKKAELVTSRMALEARQDLSDFVNRKVPELKKRGYDITVSIRRLVQTVLALTKVDDAGKEEEEAETDYLEVFDWKTDELVEYIALHLERKDASDELVPPSLDLMFYEIAFKEKSTLAIFRHPLTISLAFTVLSCIIAGVHVVKHWRAGKVFGDKYYRGLVCRILVVVPVSSVCSVVTVLLPSARYMCETVQHMEAVPVRRDYPLPLNWCLPPPQLDMKFLTAVRVSVLQFVFLKPLCAVAALLCSLHGLYKEGDLGLWAPFTWIFLVVHTSLSIAMYGLATFYWILQDLLEPYRPLSKFALIKLIVFLP</sequence>
<feature type="chain" id="PRO_5029617629" evidence="6">
    <location>
        <begin position="20"/>
        <end position="383"/>
    </location>
</feature>
<feature type="signal peptide" evidence="6">
    <location>
        <begin position="1"/>
        <end position="19"/>
    </location>
</feature>
<evidence type="ECO:0000313" key="8">
    <source>
        <dbReference type="Proteomes" id="UP000553632"/>
    </source>
</evidence>
<evidence type="ECO:0000256" key="3">
    <source>
        <dbReference type="ARBA" id="ARBA00022989"/>
    </source>
</evidence>
<feature type="transmembrane region" description="Helical" evidence="5">
    <location>
        <begin position="197"/>
        <end position="216"/>
    </location>
</feature>
<keyword evidence="6" id="KW-0732">Signal</keyword>
<evidence type="ECO:0000256" key="5">
    <source>
        <dbReference type="SAM" id="Phobius"/>
    </source>
</evidence>
<organism evidence="7 8">
    <name type="scientific">Perkinsus olseni</name>
    <name type="common">Perkinsus atlanticus</name>
    <dbReference type="NCBI Taxonomy" id="32597"/>
    <lineage>
        <taxon>Eukaryota</taxon>
        <taxon>Sar</taxon>
        <taxon>Alveolata</taxon>
        <taxon>Perkinsozoa</taxon>
        <taxon>Perkinsea</taxon>
        <taxon>Perkinsida</taxon>
        <taxon>Perkinsidae</taxon>
        <taxon>Perkinsus</taxon>
    </lineage>
</organism>
<accession>A0A7J6PYA6</accession>
<feature type="transmembrane region" description="Helical" evidence="5">
    <location>
        <begin position="335"/>
        <end position="360"/>
    </location>
</feature>
<dbReference type="PANTHER" id="PTHR23423">
    <property type="entry name" value="ORGANIC SOLUTE TRANSPORTER-RELATED"/>
    <property type="match status" value="1"/>
</dbReference>
<dbReference type="AlphaFoldDB" id="A0A7J6PYA6"/>
<protein>
    <submittedName>
        <fullName evidence="7">Uncharacterized protein</fullName>
    </submittedName>
</protein>
<name>A0A7J6PYA6_PEROL</name>
<comment type="subcellular location">
    <subcellularLocation>
        <location evidence="1">Membrane</location>
        <topology evidence="1">Multi-pass membrane protein</topology>
    </subcellularLocation>
</comment>
<dbReference type="SMART" id="SM01417">
    <property type="entry name" value="Solute_trans_a"/>
    <property type="match status" value="1"/>
</dbReference>